<sequence>MIGNFMEDEKRLEAALGLLKLKNRTKSEGKKSPYQNLVLRRIYNIIKYPSQQTQKDLSIFLNLGEKSIKLWFQNERQSENKSTLRNGFVGFEMSPLILYRICKKVLKDIGY</sequence>
<evidence type="ECO:0000259" key="6">
    <source>
        <dbReference type="PROSITE" id="PS50071"/>
    </source>
</evidence>
<dbReference type="InterPro" id="IPR017970">
    <property type="entry name" value="Homeobox_CS"/>
</dbReference>
<feature type="DNA-binding region" description="Homeobox" evidence="4">
    <location>
        <begin position="24"/>
        <end position="83"/>
    </location>
</feature>
<dbReference type="Pfam" id="PF00046">
    <property type="entry name" value="Homeodomain"/>
    <property type="match status" value="1"/>
</dbReference>
<evidence type="ECO:0000313" key="8">
    <source>
        <dbReference type="Proteomes" id="UP000016927"/>
    </source>
</evidence>
<dbReference type="AlphaFoldDB" id="R0M8H9"/>
<dbReference type="SMART" id="SM00389">
    <property type="entry name" value="HOX"/>
    <property type="match status" value="1"/>
</dbReference>
<dbReference type="CDD" id="cd00086">
    <property type="entry name" value="homeodomain"/>
    <property type="match status" value="1"/>
</dbReference>
<evidence type="ECO:0000256" key="1">
    <source>
        <dbReference type="ARBA" id="ARBA00023125"/>
    </source>
</evidence>
<dbReference type="PROSITE" id="PS00027">
    <property type="entry name" value="HOMEOBOX_1"/>
    <property type="match status" value="1"/>
</dbReference>
<evidence type="ECO:0000256" key="5">
    <source>
        <dbReference type="RuleBase" id="RU000682"/>
    </source>
</evidence>
<dbReference type="GO" id="GO:0003677">
    <property type="term" value="F:DNA binding"/>
    <property type="evidence" value="ECO:0007669"/>
    <property type="project" value="UniProtKB-UniRule"/>
</dbReference>
<dbReference type="PROSITE" id="PS50071">
    <property type="entry name" value="HOMEOBOX_2"/>
    <property type="match status" value="1"/>
</dbReference>
<keyword evidence="8" id="KW-1185">Reference proteome</keyword>
<evidence type="ECO:0000256" key="4">
    <source>
        <dbReference type="PROSITE-ProRule" id="PRU00108"/>
    </source>
</evidence>
<dbReference type="Proteomes" id="UP000016927">
    <property type="component" value="Unassembled WGS sequence"/>
</dbReference>
<comment type="subcellular location">
    <subcellularLocation>
        <location evidence="4 5">Nucleus</location>
    </subcellularLocation>
</comment>
<dbReference type="VEuPathDB" id="MicrosporidiaDB:NBO_32g0053"/>
<dbReference type="SUPFAM" id="SSF46689">
    <property type="entry name" value="Homeodomain-like"/>
    <property type="match status" value="1"/>
</dbReference>
<keyword evidence="2 4" id="KW-0371">Homeobox</keyword>
<name>R0M8H9_NOSB1</name>
<proteinExistence type="predicted"/>
<evidence type="ECO:0000256" key="3">
    <source>
        <dbReference type="ARBA" id="ARBA00023242"/>
    </source>
</evidence>
<keyword evidence="1 4" id="KW-0238">DNA-binding</keyword>
<dbReference type="InterPro" id="IPR001356">
    <property type="entry name" value="HD"/>
</dbReference>
<dbReference type="GO" id="GO:0000981">
    <property type="term" value="F:DNA-binding transcription factor activity, RNA polymerase II-specific"/>
    <property type="evidence" value="ECO:0007669"/>
    <property type="project" value="InterPro"/>
</dbReference>
<protein>
    <submittedName>
        <fullName evidence="7">Homeobox protein HD-11</fullName>
    </submittedName>
</protein>
<keyword evidence="3 4" id="KW-0539">Nucleus</keyword>
<accession>R0M8H9</accession>
<dbReference type="OrthoDB" id="2186020at2759"/>
<dbReference type="EMBL" id="KB908940">
    <property type="protein sequence ID" value="EOB14279.1"/>
    <property type="molecule type" value="Genomic_DNA"/>
</dbReference>
<gene>
    <name evidence="7" type="primary">HD11</name>
    <name evidence="7" type="ORF">NBO_32g0053</name>
</gene>
<reference evidence="7 8" key="1">
    <citation type="journal article" date="2013" name="BMC Genomics">
        <title>Comparative genomics of parasitic silkworm microsporidia reveal an association between genome expansion and host adaptation.</title>
        <authorList>
            <person name="Pan G."/>
            <person name="Xu J."/>
            <person name="Li T."/>
            <person name="Xia Q."/>
            <person name="Liu S.L."/>
            <person name="Zhang G."/>
            <person name="Li S."/>
            <person name="Li C."/>
            <person name="Liu H."/>
            <person name="Yang L."/>
            <person name="Liu T."/>
            <person name="Zhang X."/>
            <person name="Wu Z."/>
            <person name="Fan W."/>
            <person name="Dang X."/>
            <person name="Xiang H."/>
            <person name="Tao M."/>
            <person name="Li Y."/>
            <person name="Hu J."/>
            <person name="Li Z."/>
            <person name="Lin L."/>
            <person name="Luo J."/>
            <person name="Geng L."/>
            <person name="Wang L."/>
            <person name="Long M."/>
            <person name="Wan Y."/>
            <person name="He N."/>
            <person name="Zhang Z."/>
            <person name="Lu C."/>
            <person name="Keeling P.J."/>
            <person name="Wang J."/>
            <person name="Xiang Z."/>
            <person name="Zhou Z."/>
        </authorList>
    </citation>
    <scope>NUCLEOTIDE SEQUENCE [LARGE SCALE GENOMIC DNA]</scope>
    <source>
        <strain evidence="8">CQ1 / CVCC 102059</strain>
    </source>
</reference>
<evidence type="ECO:0000256" key="2">
    <source>
        <dbReference type="ARBA" id="ARBA00023155"/>
    </source>
</evidence>
<organism evidence="7 8">
    <name type="scientific">Nosema bombycis (strain CQ1 / CVCC 102059)</name>
    <name type="common">Microsporidian parasite</name>
    <name type="synonym">Pebrine of silkworm</name>
    <dbReference type="NCBI Taxonomy" id="578461"/>
    <lineage>
        <taxon>Eukaryota</taxon>
        <taxon>Fungi</taxon>
        <taxon>Fungi incertae sedis</taxon>
        <taxon>Microsporidia</taxon>
        <taxon>Nosematidae</taxon>
        <taxon>Nosema</taxon>
    </lineage>
</organism>
<dbReference type="GO" id="GO:0005634">
    <property type="term" value="C:nucleus"/>
    <property type="evidence" value="ECO:0007669"/>
    <property type="project" value="UniProtKB-SubCell"/>
</dbReference>
<dbReference type="InterPro" id="IPR009057">
    <property type="entry name" value="Homeodomain-like_sf"/>
</dbReference>
<dbReference type="HOGENOM" id="CLU_128308_0_0_1"/>
<dbReference type="Gene3D" id="1.10.10.60">
    <property type="entry name" value="Homeodomain-like"/>
    <property type="match status" value="1"/>
</dbReference>
<feature type="domain" description="Homeobox" evidence="6">
    <location>
        <begin position="22"/>
        <end position="82"/>
    </location>
</feature>
<evidence type="ECO:0000313" key="7">
    <source>
        <dbReference type="EMBL" id="EOB14279.1"/>
    </source>
</evidence>